<organism evidence="1 2">
    <name type="scientific">Paraburkholderia phytofirmans</name>
    <dbReference type="NCBI Taxonomy" id="261302"/>
    <lineage>
        <taxon>Bacteria</taxon>
        <taxon>Pseudomonadati</taxon>
        <taxon>Pseudomonadota</taxon>
        <taxon>Betaproteobacteria</taxon>
        <taxon>Burkholderiales</taxon>
        <taxon>Burkholderiaceae</taxon>
        <taxon>Paraburkholderia</taxon>
    </lineage>
</organism>
<dbReference type="RefSeq" id="WP_238535671.1">
    <property type="nucleotide sequence ID" value="NZ_JAQQCK010000009.1"/>
</dbReference>
<dbReference type="EMBL" id="JAQQDR010000009">
    <property type="protein sequence ID" value="MFM0241517.1"/>
    <property type="molecule type" value="Genomic_DNA"/>
</dbReference>
<accession>A0ABW9BM56</accession>
<keyword evidence="2" id="KW-1185">Reference proteome</keyword>
<evidence type="ECO:0008006" key="3">
    <source>
        <dbReference type="Google" id="ProtNLM"/>
    </source>
</evidence>
<comment type="caution">
    <text evidence="1">The sequence shown here is derived from an EMBL/GenBank/DDBJ whole genome shotgun (WGS) entry which is preliminary data.</text>
</comment>
<proteinExistence type="predicted"/>
<dbReference type="Proteomes" id="UP001629274">
    <property type="component" value="Unassembled WGS sequence"/>
</dbReference>
<evidence type="ECO:0000313" key="2">
    <source>
        <dbReference type="Proteomes" id="UP001629274"/>
    </source>
</evidence>
<protein>
    <recommendedName>
        <fullName evidence="3">Transposase</fullName>
    </recommendedName>
</protein>
<reference evidence="1 2" key="1">
    <citation type="journal article" date="2024" name="Chem. Sci.">
        <title>Discovery of megapolipeptins by genome mining of a Burkholderiales bacteria collection.</title>
        <authorList>
            <person name="Paulo B.S."/>
            <person name="Recchia M.J.J."/>
            <person name="Lee S."/>
            <person name="Fergusson C.H."/>
            <person name="Romanowski S.B."/>
            <person name="Hernandez A."/>
            <person name="Krull N."/>
            <person name="Liu D.Y."/>
            <person name="Cavanagh H."/>
            <person name="Bos A."/>
            <person name="Gray C.A."/>
            <person name="Murphy B.T."/>
            <person name="Linington R.G."/>
            <person name="Eustaquio A.S."/>
        </authorList>
    </citation>
    <scope>NUCLEOTIDE SEQUENCE [LARGE SCALE GENOMIC DNA]</scope>
    <source>
        <strain evidence="1 2">RL17-351-BIE-A</strain>
    </source>
</reference>
<sequence>MTMIGNVRRMFDRQNRSAREIARFASLSRNTIGKYLNMDVQEELRYRQRFQP</sequence>
<name>A0ABW9BM56_9BURK</name>
<gene>
    <name evidence="1" type="ORF">PQR03_25585</name>
</gene>
<evidence type="ECO:0000313" key="1">
    <source>
        <dbReference type="EMBL" id="MFM0241517.1"/>
    </source>
</evidence>